<feature type="site" description="Participates in a stacking interaction with the thymidine ring of dTDP-4-oxo-6-deoxyglucose" evidence="1">
    <location>
        <position position="127"/>
    </location>
</feature>
<dbReference type="Gene3D" id="2.60.120.10">
    <property type="entry name" value="Jelly Rolls"/>
    <property type="match status" value="1"/>
</dbReference>
<protein>
    <submittedName>
        <fullName evidence="2">dTDP-4-dehydrorhamnose 3,5-epimerase</fullName>
    </submittedName>
</protein>
<dbReference type="KEGG" id="dku:Desku_0717"/>
<dbReference type="PANTHER" id="PTHR21047">
    <property type="entry name" value="DTDP-6-DEOXY-D-GLUCOSE-3,5 EPIMERASE"/>
    <property type="match status" value="1"/>
</dbReference>
<reference evidence="3" key="1">
    <citation type="submission" date="2011-05" db="EMBL/GenBank/DDBJ databases">
        <title>Complete sequence of Desulfotomaculum kuznetsovii DSM 6115.</title>
        <authorList>
            <person name="Lucas S."/>
            <person name="Han J."/>
            <person name="Lapidus A."/>
            <person name="Cheng J.-F."/>
            <person name="Goodwin L."/>
            <person name="Pitluck S."/>
            <person name="Peters L."/>
            <person name="Mikhailova N."/>
            <person name="Lu M."/>
            <person name="Saunders E."/>
            <person name="Han C."/>
            <person name="Tapia R."/>
            <person name="Land M."/>
            <person name="Hauser L."/>
            <person name="Kyrpides N."/>
            <person name="Ivanova N."/>
            <person name="Pagani I."/>
            <person name="Nazina T."/>
            <person name="Ivanova A."/>
            <person name="Parshina S."/>
            <person name="Kuever J."/>
            <person name="Muyzer G."/>
            <person name="Plugge C."/>
            <person name="Stams A."/>
            <person name="Woyke T."/>
        </authorList>
    </citation>
    <scope>NUCLEOTIDE SEQUENCE [LARGE SCALE GENOMIC DNA]</scope>
    <source>
        <strain evidence="3">DSM 6115 / VKM B-1805 / 17</strain>
    </source>
</reference>
<proteinExistence type="predicted"/>
<dbReference type="InterPro" id="IPR011051">
    <property type="entry name" value="RmlC_Cupin_sf"/>
</dbReference>
<dbReference type="Pfam" id="PF00908">
    <property type="entry name" value="dTDP_sugar_isom"/>
    <property type="match status" value="1"/>
</dbReference>
<dbReference type="GO" id="GO:0005829">
    <property type="term" value="C:cytosol"/>
    <property type="evidence" value="ECO:0007669"/>
    <property type="project" value="TreeGrafter"/>
</dbReference>
<name>A0AAU8P918_DESK7</name>
<organism evidence="2 3">
    <name type="scientific">Desulfofundulus kuznetsovii (strain DSM 6115 / VKM B-1805 / 17)</name>
    <name type="common">Desulfotomaculum kuznetsovii</name>
    <dbReference type="NCBI Taxonomy" id="760568"/>
    <lineage>
        <taxon>Bacteria</taxon>
        <taxon>Bacillati</taxon>
        <taxon>Bacillota</taxon>
        <taxon>Clostridia</taxon>
        <taxon>Eubacteriales</taxon>
        <taxon>Peptococcaceae</taxon>
        <taxon>Desulfofundulus</taxon>
    </lineage>
</organism>
<accession>A0AAU8P918</accession>
<dbReference type="InterPro" id="IPR000888">
    <property type="entry name" value="RmlC-like"/>
</dbReference>
<dbReference type="GO" id="GO:0000271">
    <property type="term" value="P:polysaccharide biosynthetic process"/>
    <property type="evidence" value="ECO:0007669"/>
    <property type="project" value="TreeGrafter"/>
</dbReference>
<gene>
    <name evidence="2" type="ordered locus">Desku_0717</name>
</gene>
<dbReference type="PANTHER" id="PTHR21047:SF2">
    <property type="entry name" value="THYMIDINE DIPHOSPHO-4-KETO-RHAMNOSE 3,5-EPIMERASE"/>
    <property type="match status" value="1"/>
</dbReference>
<dbReference type="RefSeq" id="WP_013821840.1">
    <property type="nucleotide sequence ID" value="NC_015573.1"/>
</dbReference>
<dbReference type="Proteomes" id="UP000009229">
    <property type="component" value="Chromosome"/>
</dbReference>
<evidence type="ECO:0000256" key="1">
    <source>
        <dbReference type="PIRSR" id="PIRSR600888-3"/>
    </source>
</evidence>
<evidence type="ECO:0000313" key="2">
    <source>
        <dbReference type="EMBL" id="AEG14325.1"/>
    </source>
</evidence>
<dbReference type="AlphaFoldDB" id="A0AAU8P918"/>
<dbReference type="SUPFAM" id="SSF51182">
    <property type="entry name" value="RmlC-like cupins"/>
    <property type="match status" value="1"/>
</dbReference>
<dbReference type="InterPro" id="IPR014710">
    <property type="entry name" value="RmlC-like_jellyroll"/>
</dbReference>
<evidence type="ECO:0000313" key="3">
    <source>
        <dbReference type="Proteomes" id="UP000009229"/>
    </source>
</evidence>
<dbReference type="EMBL" id="CP002770">
    <property type="protein sequence ID" value="AEG14325.1"/>
    <property type="molecule type" value="Genomic_DNA"/>
</dbReference>
<keyword evidence="3" id="KW-1185">Reference proteome</keyword>
<sequence length="153" mass="17698">MELIGGVQVKKLRLIPDERGFLMEMLRSDWPEFMKFGQAYITACYPGVIKAWHYHKIQWDHFVCVGGMAKVVLYDPREGSPTKGMINVFHLGYLNPCLLKIPPGVYHGFTAEGNQTALIVNFPTELYNYEQPDEYRLPYNDPSIPYSWEVRHG</sequence>
<dbReference type="GO" id="GO:0008830">
    <property type="term" value="F:dTDP-4-dehydrorhamnose 3,5-epimerase activity"/>
    <property type="evidence" value="ECO:0007669"/>
    <property type="project" value="InterPro"/>
</dbReference>